<keyword evidence="2" id="KW-0472">Membrane</keyword>
<dbReference type="AlphaFoldDB" id="A0A5C3NQK0"/>
<feature type="region of interest" description="Disordered" evidence="1">
    <location>
        <begin position="275"/>
        <end position="298"/>
    </location>
</feature>
<dbReference type="InterPro" id="IPR045340">
    <property type="entry name" value="DUF6533"/>
</dbReference>
<feature type="transmembrane region" description="Helical" evidence="2">
    <location>
        <begin position="185"/>
        <end position="215"/>
    </location>
</feature>
<feature type="transmembrane region" description="Helical" evidence="2">
    <location>
        <begin position="24"/>
        <end position="42"/>
    </location>
</feature>
<organism evidence="4 5">
    <name type="scientific">Polyporus arcularius HHB13444</name>
    <dbReference type="NCBI Taxonomy" id="1314778"/>
    <lineage>
        <taxon>Eukaryota</taxon>
        <taxon>Fungi</taxon>
        <taxon>Dikarya</taxon>
        <taxon>Basidiomycota</taxon>
        <taxon>Agaricomycotina</taxon>
        <taxon>Agaricomycetes</taxon>
        <taxon>Polyporales</taxon>
        <taxon>Polyporaceae</taxon>
        <taxon>Polyporus</taxon>
    </lineage>
</organism>
<evidence type="ECO:0000256" key="1">
    <source>
        <dbReference type="SAM" id="MobiDB-lite"/>
    </source>
</evidence>
<keyword evidence="5" id="KW-1185">Reference proteome</keyword>
<sequence length="298" mass="33512">TALLVFEWAITFGREVDLYWRDKFSVATILFLLNRYMPIVYIASSFAGGLVTSDAVSDASRIVSSIALDLLQYVPWTLFSTLRVYAICGRRWYLAAPILLFSGFPIILNLLHYHWEHGEIIPVLGCVGLSTLPPELSIMYVLITIVSRSSLIMADALVVLFTWLATYNSVRIDELRMNLPTFSKLLLVDGTFYFVILTVLHAMHLVLTILSIAVADSQTSYIIAFTEPITAIFVSRFLMNLQAVKRRNQHQQSLDSFQPSVEFSRVLGAIESTLRPDDFWPPSGEVPGENPAGEQNEL</sequence>
<dbReference type="InParanoid" id="A0A5C3NQK0"/>
<feature type="domain" description="DUF6533" evidence="3">
    <location>
        <begin position="1"/>
        <end position="40"/>
    </location>
</feature>
<keyword evidence="2" id="KW-1133">Transmembrane helix</keyword>
<keyword evidence="2" id="KW-0812">Transmembrane</keyword>
<accession>A0A5C3NQK0</accession>
<gene>
    <name evidence="4" type="ORF">K466DRAFT_506330</name>
</gene>
<feature type="transmembrane region" description="Helical" evidence="2">
    <location>
        <begin position="138"/>
        <end position="164"/>
    </location>
</feature>
<feature type="non-terminal residue" evidence="4">
    <location>
        <position position="1"/>
    </location>
</feature>
<name>A0A5C3NQK0_9APHY</name>
<evidence type="ECO:0000259" key="3">
    <source>
        <dbReference type="Pfam" id="PF20151"/>
    </source>
</evidence>
<evidence type="ECO:0000256" key="2">
    <source>
        <dbReference type="SAM" id="Phobius"/>
    </source>
</evidence>
<feature type="transmembrane region" description="Helical" evidence="2">
    <location>
        <begin position="92"/>
        <end position="115"/>
    </location>
</feature>
<dbReference type="EMBL" id="ML212207">
    <property type="protein sequence ID" value="TFK79019.1"/>
    <property type="molecule type" value="Genomic_DNA"/>
</dbReference>
<reference evidence="4 5" key="1">
    <citation type="journal article" date="2019" name="Nat. Ecol. Evol.">
        <title>Megaphylogeny resolves global patterns of mushroom evolution.</title>
        <authorList>
            <person name="Varga T."/>
            <person name="Krizsan K."/>
            <person name="Foldi C."/>
            <person name="Dima B."/>
            <person name="Sanchez-Garcia M."/>
            <person name="Sanchez-Ramirez S."/>
            <person name="Szollosi G.J."/>
            <person name="Szarkandi J.G."/>
            <person name="Papp V."/>
            <person name="Albert L."/>
            <person name="Andreopoulos W."/>
            <person name="Angelini C."/>
            <person name="Antonin V."/>
            <person name="Barry K.W."/>
            <person name="Bougher N.L."/>
            <person name="Buchanan P."/>
            <person name="Buyck B."/>
            <person name="Bense V."/>
            <person name="Catcheside P."/>
            <person name="Chovatia M."/>
            <person name="Cooper J."/>
            <person name="Damon W."/>
            <person name="Desjardin D."/>
            <person name="Finy P."/>
            <person name="Geml J."/>
            <person name="Haridas S."/>
            <person name="Hughes K."/>
            <person name="Justo A."/>
            <person name="Karasinski D."/>
            <person name="Kautmanova I."/>
            <person name="Kiss B."/>
            <person name="Kocsube S."/>
            <person name="Kotiranta H."/>
            <person name="LaButti K.M."/>
            <person name="Lechner B.E."/>
            <person name="Liimatainen K."/>
            <person name="Lipzen A."/>
            <person name="Lukacs Z."/>
            <person name="Mihaltcheva S."/>
            <person name="Morgado L.N."/>
            <person name="Niskanen T."/>
            <person name="Noordeloos M.E."/>
            <person name="Ohm R.A."/>
            <person name="Ortiz-Santana B."/>
            <person name="Ovrebo C."/>
            <person name="Racz N."/>
            <person name="Riley R."/>
            <person name="Savchenko A."/>
            <person name="Shiryaev A."/>
            <person name="Soop K."/>
            <person name="Spirin V."/>
            <person name="Szebenyi C."/>
            <person name="Tomsovsky M."/>
            <person name="Tulloss R.E."/>
            <person name="Uehling J."/>
            <person name="Grigoriev I.V."/>
            <person name="Vagvolgyi C."/>
            <person name="Papp T."/>
            <person name="Martin F.M."/>
            <person name="Miettinen O."/>
            <person name="Hibbett D.S."/>
            <person name="Nagy L.G."/>
        </authorList>
    </citation>
    <scope>NUCLEOTIDE SEQUENCE [LARGE SCALE GENOMIC DNA]</scope>
    <source>
        <strain evidence="4 5">HHB13444</strain>
    </source>
</reference>
<evidence type="ECO:0000313" key="4">
    <source>
        <dbReference type="EMBL" id="TFK79019.1"/>
    </source>
</evidence>
<dbReference type="Pfam" id="PF20151">
    <property type="entry name" value="DUF6533"/>
    <property type="match status" value="1"/>
</dbReference>
<proteinExistence type="predicted"/>
<protein>
    <recommendedName>
        <fullName evidence="3">DUF6533 domain-containing protein</fullName>
    </recommendedName>
</protein>
<dbReference type="Proteomes" id="UP000308197">
    <property type="component" value="Unassembled WGS sequence"/>
</dbReference>
<evidence type="ECO:0000313" key="5">
    <source>
        <dbReference type="Proteomes" id="UP000308197"/>
    </source>
</evidence>